<organism evidence="5 6">
    <name type="scientific">Boseongicola aestuarii</name>
    <dbReference type="NCBI Taxonomy" id="1470561"/>
    <lineage>
        <taxon>Bacteria</taxon>
        <taxon>Pseudomonadati</taxon>
        <taxon>Pseudomonadota</taxon>
        <taxon>Alphaproteobacteria</taxon>
        <taxon>Rhodobacterales</taxon>
        <taxon>Paracoccaceae</taxon>
        <taxon>Boseongicola</taxon>
    </lineage>
</organism>
<dbReference type="Proteomes" id="UP000201838">
    <property type="component" value="Unassembled WGS sequence"/>
</dbReference>
<keyword evidence="1" id="KW-0805">Transcription regulation</keyword>
<evidence type="ECO:0000256" key="3">
    <source>
        <dbReference type="ARBA" id="ARBA00023163"/>
    </source>
</evidence>
<keyword evidence="3" id="KW-0804">Transcription</keyword>
<keyword evidence="2" id="KW-0238">DNA-binding</keyword>
<gene>
    <name evidence="5" type="primary">purR_1</name>
    <name evidence="5" type="ORF">BOA8489_01985</name>
</gene>
<dbReference type="Gene3D" id="1.10.260.40">
    <property type="entry name" value="lambda repressor-like DNA-binding domains"/>
    <property type="match status" value="1"/>
</dbReference>
<proteinExistence type="predicted"/>
<keyword evidence="6" id="KW-1185">Reference proteome</keyword>
<dbReference type="OrthoDB" id="234496at2"/>
<dbReference type="InterPro" id="IPR000843">
    <property type="entry name" value="HTH_LacI"/>
</dbReference>
<dbReference type="AlphaFoldDB" id="A0A238J0U8"/>
<protein>
    <submittedName>
        <fullName evidence="5">HTH-type transcriptional repressor PurR</fullName>
    </submittedName>
</protein>
<dbReference type="GO" id="GO:0000976">
    <property type="term" value="F:transcription cis-regulatory region binding"/>
    <property type="evidence" value="ECO:0007669"/>
    <property type="project" value="TreeGrafter"/>
</dbReference>
<reference evidence="5 6" key="1">
    <citation type="submission" date="2017-05" db="EMBL/GenBank/DDBJ databases">
        <authorList>
            <person name="Song R."/>
            <person name="Chenine A.L."/>
            <person name="Ruprecht R.M."/>
        </authorList>
    </citation>
    <scope>NUCLEOTIDE SEQUENCE [LARGE SCALE GENOMIC DNA]</scope>
    <source>
        <strain evidence="5 6">CECT 8489</strain>
    </source>
</reference>
<evidence type="ECO:0000256" key="1">
    <source>
        <dbReference type="ARBA" id="ARBA00023015"/>
    </source>
</evidence>
<dbReference type="CDD" id="cd01392">
    <property type="entry name" value="HTH_LacI"/>
    <property type="match status" value="1"/>
</dbReference>
<dbReference type="CDD" id="cd06273">
    <property type="entry name" value="PBP1_LacI-like"/>
    <property type="match status" value="1"/>
</dbReference>
<feature type="domain" description="HTH lacI-type" evidence="4">
    <location>
        <begin position="15"/>
        <end position="69"/>
    </location>
</feature>
<dbReference type="GO" id="GO:0003700">
    <property type="term" value="F:DNA-binding transcription factor activity"/>
    <property type="evidence" value="ECO:0007669"/>
    <property type="project" value="TreeGrafter"/>
</dbReference>
<dbReference type="Pfam" id="PF00356">
    <property type="entry name" value="LacI"/>
    <property type="match status" value="1"/>
</dbReference>
<evidence type="ECO:0000256" key="2">
    <source>
        <dbReference type="ARBA" id="ARBA00023125"/>
    </source>
</evidence>
<name>A0A238J0U8_9RHOB</name>
<dbReference type="PANTHER" id="PTHR30146:SF33">
    <property type="entry name" value="TRANSCRIPTIONAL REGULATOR"/>
    <property type="match status" value="1"/>
</dbReference>
<accession>A0A238J0U8</accession>
<dbReference type="RefSeq" id="WP_093973852.1">
    <property type="nucleotide sequence ID" value="NZ_FXXQ01000006.1"/>
</dbReference>
<dbReference type="InterPro" id="IPR010982">
    <property type="entry name" value="Lambda_DNA-bd_dom_sf"/>
</dbReference>
<dbReference type="EMBL" id="FXXQ01000006">
    <property type="protein sequence ID" value="SMX23872.1"/>
    <property type="molecule type" value="Genomic_DNA"/>
</dbReference>
<evidence type="ECO:0000313" key="5">
    <source>
        <dbReference type="EMBL" id="SMX23872.1"/>
    </source>
</evidence>
<dbReference type="SMART" id="SM00354">
    <property type="entry name" value="HTH_LACI"/>
    <property type="match status" value="1"/>
</dbReference>
<sequence>MTRERSPLTPESSVPTLADVARRANVSTATVSRCLNSPDQVIERTRNRVMDAVNELGYAPNFSARALAARHTNTIGAVIPTMDNAIFARGIQAFQEELGRHGFTLLVASSSYKEALEEEQIRTLAARGADGLLLIGYHRNPALHEFLRARSVPALVAWAYEVDSDIPAIGFSNRNAMADLARLVFEKGHRDIGMISADTKGNDRARDRLAGVRLAAREAAIDVDRMPVIETTYSIESGMQAFRQIMGWTPRPTAVFCGNDVLAIGALKAAKEMGLSVPEDVSITGFDDIEIASLAEPALTTVHVPHREMGRRAAGMLIDMVTKRTVPESVELQTDIRLRRSLGPPKT</sequence>
<evidence type="ECO:0000259" key="4">
    <source>
        <dbReference type="PROSITE" id="PS50932"/>
    </source>
</evidence>
<dbReference type="InterPro" id="IPR046335">
    <property type="entry name" value="LacI/GalR-like_sensor"/>
</dbReference>
<dbReference type="InterPro" id="IPR028082">
    <property type="entry name" value="Peripla_BP_I"/>
</dbReference>
<dbReference type="SUPFAM" id="SSF47413">
    <property type="entry name" value="lambda repressor-like DNA-binding domains"/>
    <property type="match status" value="1"/>
</dbReference>
<dbReference type="PROSITE" id="PS50932">
    <property type="entry name" value="HTH_LACI_2"/>
    <property type="match status" value="1"/>
</dbReference>
<dbReference type="Pfam" id="PF13377">
    <property type="entry name" value="Peripla_BP_3"/>
    <property type="match status" value="1"/>
</dbReference>
<dbReference type="SUPFAM" id="SSF53822">
    <property type="entry name" value="Periplasmic binding protein-like I"/>
    <property type="match status" value="1"/>
</dbReference>
<dbReference type="PRINTS" id="PR00036">
    <property type="entry name" value="HTHLACI"/>
</dbReference>
<dbReference type="PANTHER" id="PTHR30146">
    <property type="entry name" value="LACI-RELATED TRANSCRIPTIONAL REPRESSOR"/>
    <property type="match status" value="1"/>
</dbReference>
<evidence type="ECO:0000313" key="6">
    <source>
        <dbReference type="Proteomes" id="UP000201838"/>
    </source>
</evidence>
<dbReference type="Gene3D" id="3.40.50.2300">
    <property type="match status" value="2"/>
</dbReference>